<evidence type="ECO:0000313" key="2">
    <source>
        <dbReference type="Proteomes" id="UP000694559"/>
    </source>
</evidence>
<dbReference type="AlphaFoldDB" id="A0A8C6XP33"/>
<reference evidence="1" key="2">
    <citation type="submission" date="2025-09" db="UniProtKB">
        <authorList>
            <consortium name="Ensembl"/>
        </authorList>
    </citation>
    <scope>IDENTIFICATION</scope>
</reference>
<dbReference type="GeneTree" id="ENSGT01150000287668"/>
<sequence>MNVLPKSLYLFQMIPILLDKKFFKELDKVVAKFIWTGKKARIKKPFLQDAKSRGGIGLPVWELYYKAASLIWIKDWIKLRNKRILTIEVWTDIRQKLITRIPRWLSTMEAMFSPNTLDISQKLRYHQILDKEGKLKPLQGLGTQGISIDTWSYFQIKLRYNKDVK</sequence>
<dbReference type="Proteomes" id="UP000694559">
    <property type="component" value="Unplaced"/>
</dbReference>
<protein>
    <submittedName>
        <fullName evidence="1">Uncharacterized protein</fullName>
    </submittedName>
</protein>
<proteinExistence type="predicted"/>
<reference evidence="1" key="1">
    <citation type="submission" date="2025-08" db="UniProtKB">
        <authorList>
            <consortium name="Ensembl"/>
        </authorList>
    </citation>
    <scope>IDENTIFICATION</scope>
</reference>
<dbReference type="Ensembl" id="ENSNNAT00000018340.1">
    <property type="protein sequence ID" value="ENSNNAP00000017463.1"/>
    <property type="gene ID" value="ENSNNAG00000011719.1"/>
</dbReference>
<evidence type="ECO:0000313" key="1">
    <source>
        <dbReference type="Ensembl" id="ENSNNAP00000017463.1"/>
    </source>
</evidence>
<dbReference type="PANTHER" id="PTHR31635">
    <property type="entry name" value="REVERSE TRANSCRIPTASE DOMAIN-CONTAINING PROTEIN-RELATED"/>
    <property type="match status" value="1"/>
</dbReference>
<organism evidence="1 2">
    <name type="scientific">Naja naja</name>
    <name type="common">Indian cobra</name>
    <dbReference type="NCBI Taxonomy" id="35670"/>
    <lineage>
        <taxon>Eukaryota</taxon>
        <taxon>Metazoa</taxon>
        <taxon>Chordata</taxon>
        <taxon>Craniata</taxon>
        <taxon>Vertebrata</taxon>
        <taxon>Euteleostomi</taxon>
        <taxon>Lepidosauria</taxon>
        <taxon>Squamata</taxon>
        <taxon>Bifurcata</taxon>
        <taxon>Unidentata</taxon>
        <taxon>Episquamata</taxon>
        <taxon>Toxicofera</taxon>
        <taxon>Serpentes</taxon>
        <taxon>Colubroidea</taxon>
        <taxon>Elapidae</taxon>
        <taxon>Elapinae</taxon>
        <taxon>Naja</taxon>
    </lineage>
</organism>
<name>A0A8C6XP33_NAJNA</name>
<dbReference type="PANTHER" id="PTHR31635:SF196">
    <property type="entry name" value="REVERSE TRANSCRIPTASE DOMAIN-CONTAINING PROTEIN-RELATED"/>
    <property type="match status" value="1"/>
</dbReference>
<accession>A0A8C6XP33</accession>
<dbReference type="OrthoDB" id="9909359at2759"/>
<keyword evidence="2" id="KW-1185">Reference proteome</keyword>